<evidence type="ECO:0000259" key="7">
    <source>
        <dbReference type="PROSITE" id="PS50111"/>
    </source>
</evidence>
<dbReference type="SMART" id="SM00304">
    <property type="entry name" value="HAMP"/>
    <property type="match status" value="1"/>
</dbReference>
<keyword evidence="6" id="KW-0812">Transmembrane</keyword>
<dbReference type="InterPro" id="IPR000727">
    <property type="entry name" value="T_SNARE_dom"/>
</dbReference>
<feature type="domain" description="T-SNARE coiled-coil homology" evidence="8">
    <location>
        <begin position="462"/>
        <end position="524"/>
    </location>
</feature>
<feature type="transmembrane region" description="Helical" evidence="6">
    <location>
        <begin position="194"/>
        <end position="224"/>
    </location>
</feature>
<dbReference type="Gene3D" id="6.10.340.10">
    <property type="match status" value="1"/>
</dbReference>
<dbReference type="SUPFAM" id="SSF58104">
    <property type="entry name" value="Methyl-accepting chemotaxis protein (MCP) signaling domain"/>
    <property type="match status" value="1"/>
</dbReference>
<dbReference type="CDD" id="cd06225">
    <property type="entry name" value="HAMP"/>
    <property type="match status" value="1"/>
</dbReference>
<dbReference type="GO" id="GO:0007165">
    <property type="term" value="P:signal transduction"/>
    <property type="evidence" value="ECO:0007669"/>
    <property type="project" value="UniProtKB-KW"/>
</dbReference>
<dbReference type="Pfam" id="PF00015">
    <property type="entry name" value="MCPsignal"/>
    <property type="match status" value="1"/>
</dbReference>
<evidence type="ECO:0000256" key="3">
    <source>
        <dbReference type="ARBA" id="ARBA00023224"/>
    </source>
</evidence>
<proteinExistence type="inferred from homology"/>
<dbReference type="PROSITE" id="PS50192">
    <property type="entry name" value="T_SNARE"/>
    <property type="match status" value="1"/>
</dbReference>
<sequence length="548" mass="60252">MRQIISRCSIKVQVMIPVLIALVLLTTGVLFATNHLSRAFNGVSTSTTRIIENKDHLTAIIDNIYAMRIRAIYSIFQPKDAQTLTAALREKQQMNAKMLDQFSQFPAIKNEARALHQAMDDYVRYSIEVMLPLMNEKHSVQKPRADFEQRYHRASENYRATGRKMVKAVQTLSEQMNRAALQDINSRAQEHHSILSYAVIGLLMVLVIIAILAWLLAGVIVNPIHQLQEAMRRIAQGDLTVNITAEGNNELSSLTQDVNTTVMQLKQTTDTLTSISTDVASAATELATVMTQSRANFDQEKADLEQVASAVSQLEVTANDVTSLAQAADTAAHQASERARKSLDIFEQTGRLSTQMAGQIGEAAQVVASLKTQSEQIGTVIEVIENISEQTNLLALNAAIEAARAGESGRGFSVVADEVRLLAARTQESTKEIQEIIETLQQQSGLANDSMSTSLGMLDKNQSMAQEVQISLNQIVESITDLETVNTQVASSSEEQRSVTADISQNINNIYQLVTQNVTGVIQSAEASQELSSLAEQQSQQLSYFKLR</sequence>
<dbReference type="InterPro" id="IPR004089">
    <property type="entry name" value="MCPsignal_dom"/>
</dbReference>
<dbReference type="PANTHER" id="PTHR32089">
    <property type="entry name" value="METHYL-ACCEPTING CHEMOTAXIS PROTEIN MCPB"/>
    <property type="match status" value="1"/>
</dbReference>
<dbReference type="GO" id="GO:0005886">
    <property type="term" value="C:plasma membrane"/>
    <property type="evidence" value="ECO:0007669"/>
    <property type="project" value="UniProtKB-SubCell"/>
</dbReference>
<evidence type="ECO:0000313" key="11">
    <source>
        <dbReference type="Proteomes" id="UP000184159"/>
    </source>
</evidence>
<evidence type="ECO:0000259" key="8">
    <source>
        <dbReference type="PROSITE" id="PS50192"/>
    </source>
</evidence>
<dbReference type="EMBL" id="FQUH01000001">
    <property type="protein sequence ID" value="SHE39984.1"/>
    <property type="molecule type" value="Genomic_DNA"/>
</dbReference>
<dbReference type="SMART" id="SM00283">
    <property type="entry name" value="MA"/>
    <property type="match status" value="1"/>
</dbReference>
<dbReference type="PANTHER" id="PTHR32089:SF33">
    <property type="entry name" value="TOXIN COREGULATED PILUS BIOSYNTHESIS PROTEIN I"/>
    <property type="match status" value="1"/>
</dbReference>
<dbReference type="GO" id="GO:0006935">
    <property type="term" value="P:chemotaxis"/>
    <property type="evidence" value="ECO:0007669"/>
    <property type="project" value="InterPro"/>
</dbReference>
<dbReference type="GO" id="GO:0004888">
    <property type="term" value="F:transmembrane signaling receptor activity"/>
    <property type="evidence" value="ECO:0007669"/>
    <property type="project" value="InterPro"/>
</dbReference>
<dbReference type="InterPro" id="IPR004090">
    <property type="entry name" value="Chemotax_Me-accpt_rcpt"/>
</dbReference>
<dbReference type="FunFam" id="1.10.287.950:FF:000001">
    <property type="entry name" value="Methyl-accepting chemotaxis sensory transducer"/>
    <property type="match status" value="1"/>
</dbReference>
<evidence type="ECO:0000256" key="1">
    <source>
        <dbReference type="ARBA" id="ARBA00004429"/>
    </source>
</evidence>
<dbReference type="Proteomes" id="UP000184159">
    <property type="component" value="Unassembled WGS sequence"/>
</dbReference>
<keyword evidence="6" id="KW-0472">Membrane</keyword>
<reference evidence="11" key="1">
    <citation type="submission" date="2016-11" db="EMBL/GenBank/DDBJ databases">
        <authorList>
            <person name="Varghese N."/>
            <person name="Submissions S."/>
        </authorList>
    </citation>
    <scope>NUCLEOTIDE SEQUENCE [LARGE SCALE GENOMIC DNA]</scope>
    <source>
        <strain evidence="11">DSM 21264</strain>
    </source>
</reference>
<keyword evidence="2" id="KW-1003">Cell membrane</keyword>
<gene>
    <name evidence="10" type="ORF">SAMN02745781_00247</name>
</gene>
<dbReference type="InterPro" id="IPR003660">
    <property type="entry name" value="HAMP_dom"/>
</dbReference>
<dbReference type="PROSITE" id="PS50111">
    <property type="entry name" value="CHEMOTAXIS_TRANSDUC_2"/>
    <property type="match status" value="1"/>
</dbReference>
<evidence type="ECO:0000259" key="9">
    <source>
        <dbReference type="PROSITE" id="PS50885"/>
    </source>
</evidence>
<dbReference type="Pfam" id="PF00672">
    <property type="entry name" value="HAMP"/>
    <property type="match status" value="1"/>
</dbReference>
<comment type="subcellular location">
    <subcellularLocation>
        <location evidence="1">Cell inner membrane</location>
        <topology evidence="1">Multi-pass membrane protein</topology>
    </subcellularLocation>
</comment>
<evidence type="ECO:0000256" key="4">
    <source>
        <dbReference type="ARBA" id="ARBA00029447"/>
    </source>
</evidence>
<protein>
    <submittedName>
        <fullName evidence="10">Methyl-accepting chemotaxis protein</fullName>
    </submittedName>
</protein>
<evidence type="ECO:0000256" key="6">
    <source>
        <dbReference type="SAM" id="Phobius"/>
    </source>
</evidence>
<name>A0A1M4T6J8_VIBGA</name>
<feature type="domain" description="Methyl-accepting transducer" evidence="7">
    <location>
        <begin position="275"/>
        <end position="511"/>
    </location>
</feature>
<keyword evidence="6" id="KW-1133">Transmembrane helix</keyword>
<organism evidence="10 11">
    <name type="scientific">Vibrio gazogenes DSM 21264 = NBRC 103151</name>
    <dbReference type="NCBI Taxonomy" id="1123492"/>
    <lineage>
        <taxon>Bacteria</taxon>
        <taxon>Pseudomonadati</taxon>
        <taxon>Pseudomonadota</taxon>
        <taxon>Gammaproteobacteria</taxon>
        <taxon>Vibrionales</taxon>
        <taxon>Vibrionaceae</taxon>
        <taxon>Vibrio</taxon>
    </lineage>
</organism>
<evidence type="ECO:0000256" key="2">
    <source>
        <dbReference type="ARBA" id="ARBA00022519"/>
    </source>
</evidence>
<accession>A0A1M4T6J8</accession>
<dbReference type="PROSITE" id="PS50885">
    <property type="entry name" value="HAMP"/>
    <property type="match status" value="1"/>
</dbReference>
<dbReference type="Gene3D" id="1.10.287.950">
    <property type="entry name" value="Methyl-accepting chemotaxis protein"/>
    <property type="match status" value="1"/>
</dbReference>
<evidence type="ECO:0000313" key="10">
    <source>
        <dbReference type="EMBL" id="SHE39984.1"/>
    </source>
</evidence>
<evidence type="ECO:0000256" key="5">
    <source>
        <dbReference type="PROSITE-ProRule" id="PRU00284"/>
    </source>
</evidence>
<keyword evidence="2" id="KW-0997">Cell inner membrane</keyword>
<dbReference type="AlphaFoldDB" id="A0A1M4T6J8"/>
<feature type="transmembrane region" description="Helical" evidence="6">
    <location>
        <begin position="12"/>
        <end position="32"/>
    </location>
</feature>
<dbReference type="PRINTS" id="PR00260">
    <property type="entry name" value="CHEMTRNSDUCR"/>
</dbReference>
<dbReference type="RefSeq" id="WP_072954549.1">
    <property type="nucleotide sequence ID" value="NZ_FQUH01000001.1"/>
</dbReference>
<comment type="similarity">
    <text evidence="4">Belongs to the methyl-accepting chemotaxis (MCP) protein family.</text>
</comment>
<keyword evidence="3 5" id="KW-0807">Transducer</keyword>
<keyword evidence="11" id="KW-1185">Reference proteome</keyword>
<feature type="domain" description="HAMP" evidence="9">
    <location>
        <begin position="218"/>
        <end position="270"/>
    </location>
</feature>